<sequence length="114" mass="13251">MSDLTTSEMRQTVAERAAARNRLKEAYQRLYNNPFRTNSQIYDPAVFRYEAARAYAREFYKITPRSLAIPAGLVVLTVWLQTHINQEKSTKHEAIQAGKSTYYDRALWSSKVLF</sequence>
<dbReference type="EMBL" id="REGN01004252">
    <property type="protein sequence ID" value="RNA18362.1"/>
    <property type="molecule type" value="Genomic_DNA"/>
</dbReference>
<dbReference type="AlphaFoldDB" id="A0A3M7R441"/>
<proteinExistence type="inferred from homology"/>
<evidence type="ECO:0000256" key="7">
    <source>
        <dbReference type="ARBA" id="ARBA00022792"/>
    </source>
</evidence>
<evidence type="ECO:0000256" key="8">
    <source>
        <dbReference type="ARBA" id="ARBA00022982"/>
    </source>
</evidence>
<keyword evidence="6" id="KW-0812">Transmembrane</keyword>
<dbReference type="Pfam" id="PF07225">
    <property type="entry name" value="NDUF_B4"/>
    <property type="match status" value="1"/>
</dbReference>
<dbReference type="InterPro" id="IPR009866">
    <property type="entry name" value="NADH_UbQ_OxRdtase_NDUFB4_su"/>
</dbReference>
<keyword evidence="11" id="KW-0472">Membrane</keyword>
<dbReference type="PANTHER" id="PTHR15469:SF0">
    <property type="entry name" value="NADH DEHYDROGENASE [UBIQUINONE] 1 BETA SUBCOMPLEX SUBUNIT 4"/>
    <property type="match status" value="1"/>
</dbReference>
<evidence type="ECO:0000256" key="12">
    <source>
        <dbReference type="ARBA" id="ARBA00030212"/>
    </source>
</evidence>
<evidence type="ECO:0000256" key="1">
    <source>
        <dbReference type="ARBA" id="ARBA00004434"/>
    </source>
</evidence>
<evidence type="ECO:0000256" key="4">
    <source>
        <dbReference type="ARBA" id="ARBA00022448"/>
    </source>
</evidence>
<reference evidence="14 15" key="1">
    <citation type="journal article" date="2018" name="Sci. Rep.">
        <title>Genomic signatures of local adaptation to the degree of environmental predictability in rotifers.</title>
        <authorList>
            <person name="Franch-Gras L."/>
            <person name="Hahn C."/>
            <person name="Garcia-Roger E.M."/>
            <person name="Carmona M.J."/>
            <person name="Serra M."/>
            <person name="Gomez A."/>
        </authorList>
    </citation>
    <scope>NUCLEOTIDE SEQUENCE [LARGE SCALE GENOMIC DNA]</scope>
    <source>
        <strain evidence="14">HYR1</strain>
    </source>
</reference>
<evidence type="ECO:0000256" key="13">
    <source>
        <dbReference type="ARBA" id="ARBA00030987"/>
    </source>
</evidence>
<keyword evidence="10" id="KW-0496">Mitochondrion</keyword>
<evidence type="ECO:0000256" key="11">
    <source>
        <dbReference type="ARBA" id="ARBA00023136"/>
    </source>
</evidence>
<evidence type="ECO:0000256" key="9">
    <source>
        <dbReference type="ARBA" id="ARBA00022989"/>
    </source>
</evidence>
<protein>
    <recommendedName>
        <fullName evidence="3">NADH dehydrogenase [ubiquinone] 1 beta subcomplex subunit 4</fullName>
    </recommendedName>
    <alternativeName>
        <fullName evidence="12">Complex I-B15</fullName>
    </alternativeName>
    <alternativeName>
        <fullName evidence="13">NADH-ubiquinone oxidoreductase B15 subunit</fullName>
    </alternativeName>
</protein>
<comment type="caution">
    <text evidence="14">The sequence shown here is derived from an EMBL/GenBank/DDBJ whole genome shotgun (WGS) entry which is preliminary data.</text>
</comment>
<keyword evidence="4" id="KW-0813">Transport</keyword>
<dbReference type="PANTHER" id="PTHR15469">
    <property type="entry name" value="NADH-UBIQUINONE OXIDOREDUCTASE B15 SUBUNIT"/>
    <property type="match status" value="1"/>
</dbReference>
<accession>A0A3M7R441</accession>
<comment type="similarity">
    <text evidence="2">Belongs to the complex I NDUFB4 subunit family.</text>
</comment>
<evidence type="ECO:0000256" key="3">
    <source>
        <dbReference type="ARBA" id="ARBA00018681"/>
    </source>
</evidence>
<organism evidence="14 15">
    <name type="scientific">Brachionus plicatilis</name>
    <name type="common">Marine rotifer</name>
    <name type="synonym">Brachionus muelleri</name>
    <dbReference type="NCBI Taxonomy" id="10195"/>
    <lineage>
        <taxon>Eukaryota</taxon>
        <taxon>Metazoa</taxon>
        <taxon>Spiralia</taxon>
        <taxon>Gnathifera</taxon>
        <taxon>Rotifera</taxon>
        <taxon>Eurotatoria</taxon>
        <taxon>Monogononta</taxon>
        <taxon>Pseudotrocha</taxon>
        <taxon>Ploima</taxon>
        <taxon>Brachionidae</taxon>
        <taxon>Brachionus</taxon>
    </lineage>
</organism>
<keyword evidence="9" id="KW-1133">Transmembrane helix</keyword>
<evidence type="ECO:0000313" key="14">
    <source>
        <dbReference type="EMBL" id="RNA18362.1"/>
    </source>
</evidence>
<evidence type="ECO:0000256" key="6">
    <source>
        <dbReference type="ARBA" id="ARBA00022692"/>
    </source>
</evidence>
<name>A0A3M7R441_BRAPC</name>
<keyword evidence="15" id="KW-1185">Reference proteome</keyword>
<comment type="subcellular location">
    <subcellularLocation>
        <location evidence="1">Mitochondrion inner membrane</location>
        <topology evidence="1">Single-pass membrane protein</topology>
    </subcellularLocation>
</comment>
<keyword evidence="5" id="KW-0679">Respiratory chain</keyword>
<gene>
    <name evidence="14" type="ORF">BpHYR1_005340</name>
</gene>
<dbReference type="Proteomes" id="UP000276133">
    <property type="component" value="Unassembled WGS sequence"/>
</dbReference>
<evidence type="ECO:0000313" key="15">
    <source>
        <dbReference type="Proteomes" id="UP000276133"/>
    </source>
</evidence>
<keyword evidence="8" id="KW-0249">Electron transport</keyword>
<evidence type="ECO:0000256" key="10">
    <source>
        <dbReference type="ARBA" id="ARBA00023128"/>
    </source>
</evidence>
<keyword evidence="7" id="KW-0999">Mitochondrion inner membrane</keyword>
<evidence type="ECO:0000256" key="5">
    <source>
        <dbReference type="ARBA" id="ARBA00022660"/>
    </source>
</evidence>
<evidence type="ECO:0000256" key="2">
    <source>
        <dbReference type="ARBA" id="ARBA00007260"/>
    </source>
</evidence>
<dbReference type="GO" id="GO:0005743">
    <property type="term" value="C:mitochondrial inner membrane"/>
    <property type="evidence" value="ECO:0007669"/>
    <property type="project" value="UniProtKB-SubCell"/>
</dbReference>
<dbReference type="OrthoDB" id="10106099at2759"/>